<dbReference type="Proteomes" id="UP000684084">
    <property type="component" value="Unassembled WGS sequence"/>
</dbReference>
<protein>
    <submittedName>
        <fullName evidence="1">Uncharacterized protein</fullName>
    </submittedName>
</protein>
<sequence length="67" mass="8056">MRTCDLTDELITRKAYYNSSKFWNMQVVEDKSDWTYVIETRYKAQISDTKKNMKCIRTRMNMSGNNC</sequence>
<comment type="caution">
    <text evidence="1">The sequence shown here is derived from an EMBL/GenBank/DDBJ whole genome shotgun (WGS) entry which is preliminary data.</text>
</comment>
<organism evidence="1 2">
    <name type="scientific">Rhizophagus irregularis</name>
    <dbReference type="NCBI Taxonomy" id="588596"/>
    <lineage>
        <taxon>Eukaryota</taxon>
        <taxon>Fungi</taxon>
        <taxon>Fungi incertae sedis</taxon>
        <taxon>Mucoromycota</taxon>
        <taxon>Glomeromycotina</taxon>
        <taxon>Glomeromycetes</taxon>
        <taxon>Glomerales</taxon>
        <taxon>Glomeraceae</taxon>
        <taxon>Rhizophagus</taxon>
    </lineage>
</organism>
<gene>
    <name evidence="1" type="ORF">CHRIB12_LOCUS23054</name>
</gene>
<accession>A0A916EK91</accession>
<evidence type="ECO:0000313" key="1">
    <source>
        <dbReference type="EMBL" id="CAB5393861.1"/>
    </source>
</evidence>
<reference evidence="1" key="1">
    <citation type="submission" date="2020-05" db="EMBL/GenBank/DDBJ databases">
        <authorList>
            <person name="Rincon C."/>
            <person name="Sanders R I."/>
            <person name="Robbins C."/>
            <person name="Chaturvedi A."/>
        </authorList>
    </citation>
    <scope>NUCLEOTIDE SEQUENCE</scope>
    <source>
        <strain evidence="1">CHB12</strain>
    </source>
</reference>
<proteinExistence type="predicted"/>
<dbReference type="OrthoDB" id="10269325at2759"/>
<evidence type="ECO:0000313" key="2">
    <source>
        <dbReference type="Proteomes" id="UP000684084"/>
    </source>
</evidence>
<dbReference type="AlphaFoldDB" id="A0A916EK91"/>
<dbReference type="EMBL" id="CAGKOT010000085">
    <property type="protein sequence ID" value="CAB5393861.1"/>
    <property type="molecule type" value="Genomic_DNA"/>
</dbReference>
<name>A0A916EK91_9GLOM</name>